<dbReference type="OrthoDB" id="9804482at2"/>
<dbReference type="Proteomes" id="UP000190423">
    <property type="component" value="Unassembled WGS sequence"/>
</dbReference>
<dbReference type="Gene3D" id="3.40.140.10">
    <property type="entry name" value="Cytidine Deaminase, domain 2"/>
    <property type="match status" value="1"/>
</dbReference>
<feature type="domain" description="RadC-like JAB" evidence="1">
    <location>
        <begin position="73"/>
        <end position="164"/>
    </location>
</feature>
<dbReference type="PROSITE" id="PS01302">
    <property type="entry name" value="UPF0758"/>
    <property type="match status" value="1"/>
</dbReference>
<evidence type="ECO:0000313" key="2">
    <source>
        <dbReference type="EMBL" id="SJZ30627.1"/>
    </source>
</evidence>
<sequence length="356" mass="41182">MNELYLNGIPNVKQDSLWTPFESYVPRNIFDVVGKKSELAVNQTPANWINTSKLISIYNDPRFETARYFIIKDNKITAHISITNEIPNSTSVYPHTWMLNRLRLQLEKDNSYLLFQHNHPSGYPYPSENDINVTKYLNGYFIDNHEKQRFLGHIITGNNCSSFYDGKNHNWKGIQNDSICRLDELQIRTVYSNLPNVQGNLAQLKLNEYAKQICNNKIDTDNYSVGFYVNAAGFITGISTLNNSNFWNNQQKIIEEINENSKKAGASSIYMVIPKNNIHLFEQVEDFCTRTKKIANVLMPSDERIIQLAENKCSSSIFHSGESVPLKVLDSREMSSQIRKLQQQKKNNQFDYEIDR</sequence>
<dbReference type="AlphaFoldDB" id="A0A1T4JKP1"/>
<gene>
    <name evidence="2" type="ORF">SAMN02745149_00503</name>
</gene>
<dbReference type="GeneID" id="78315822"/>
<reference evidence="2 3" key="1">
    <citation type="submission" date="2017-02" db="EMBL/GenBank/DDBJ databases">
        <authorList>
            <person name="Peterson S.W."/>
        </authorList>
    </citation>
    <scope>NUCLEOTIDE SEQUENCE [LARGE SCALE GENOMIC DNA]</scope>
    <source>
        <strain evidence="2 3">ATCC BAA-908</strain>
    </source>
</reference>
<dbReference type="SUPFAM" id="SSF102712">
    <property type="entry name" value="JAB1/MPN domain"/>
    <property type="match status" value="1"/>
</dbReference>
<dbReference type="STRING" id="261392.SAMN02745149_00503"/>
<proteinExistence type="predicted"/>
<accession>A0A1T4JKP1</accession>
<name>A0A1T4JKP1_TREPO</name>
<evidence type="ECO:0000313" key="3">
    <source>
        <dbReference type="Proteomes" id="UP000190423"/>
    </source>
</evidence>
<protein>
    <submittedName>
        <fullName evidence="2">RadC-like JAB domain-containing protein</fullName>
    </submittedName>
</protein>
<dbReference type="InterPro" id="IPR025657">
    <property type="entry name" value="RadC_JAB"/>
</dbReference>
<dbReference type="EMBL" id="FUWG01000003">
    <property type="protein sequence ID" value="SJZ30627.1"/>
    <property type="molecule type" value="Genomic_DNA"/>
</dbReference>
<dbReference type="Pfam" id="PF04002">
    <property type="entry name" value="RadC"/>
    <property type="match status" value="1"/>
</dbReference>
<keyword evidence="3" id="KW-1185">Reference proteome</keyword>
<organism evidence="2 3">
    <name type="scientific">Treponema porcinum</name>
    <dbReference type="NCBI Taxonomy" id="261392"/>
    <lineage>
        <taxon>Bacteria</taxon>
        <taxon>Pseudomonadati</taxon>
        <taxon>Spirochaetota</taxon>
        <taxon>Spirochaetia</taxon>
        <taxon>Spirochaetales</taxon>
        <taxon>Treponemataceae</taxon>
        <taxon>Treponema</taxon>
    </lineage>
</organism>
<dbReference type="RefSeq" id="WP_078932427.1">
    <property type="nucleotide sequence ID" value="NZ_FUWG01000003.1"/>
</dbReference>
<dbReference type="InterPro" id="IPR020891">
    <property type="entry name" value="UPF0758_CS"/>
</dbReference>
<evidence type="ECO:0000259" key="1">
    <source>
        <dbReference type="Pfam" id="PF04002"/>
    </source>
</evidence>